<name>A0AAU9C6Z2_9GAMM</name>
<gene>
    <name evidence="2" type="ORF">MIT9_P2565</name>
</gene>
<proteinExistence type="predicted"/>
<dbReference type="Gene3D" id="3.40.250.10">
    <property type="entry name" value="Rhodanese-like domain"/>
    <property type="match status" value="1"/>
</dbReference>
<dbReference type="InterPro" id="IPR036873">
    <property type="entry name" value="Rhodanese-like_dom_sf"/>
</dbReference>
<dbReference type="SUPFAM" id="SSF52821">
    <property type="entry name" value="Rhodanese/Cell cycle control phosphatase"/>
    <property type="match status" value="1"/>
</dbReference>
<dbReference type="Proteomes" id="UP001321825">
    <property type="component" value="Chromosome"/>
</dbReference>
<feature type="domain" description="Rhodanese" evidence="1">
    <location>
        <begin position="119"/>
        <end position="227"/>
    </location>
</feature>
<dbReference type="SMART" id="SM00450">
    <property type="entry name" value="RHOD"/>
    <property type="match status" value="1"/>
</dbReference>
<accession>A0AAU9C6Z2</accession>
<dbReference type="InterPro" id="IPR001763">
    <property type="entry name" value="Rhodanese-like_dom"/>
</dbReference>
<dbReference type="PROSITE" id="PS50206">
    <property type="entry name" value="RHODANESE_3"/>
    <property type="match status" value="1"/>
</dbReference>
<evidence type="ECO:0000259" key="1">
    <source>
        <dbReference type="PROSITE" id="PS50206"/>
    </source>
</evidence>
<reference evidence="3" key="1">
    <citation type="journal article" date="2024" name="Int. J. Syst. Evol. Microbiol.">
        <title>Methylomarinovum tepidoasis sp. nov., a moderately thermophilic methanotroph of the family Methylothermaceae isolated from a deep-sea hydrothermal field.</title>
        <authorList>
            <person name="Hirayama H."/>
            <person name="Takaki Y."/>
            <person name="Abe M."/>
            <person name="Miyazaki M."/>
            <person name="Uematsu K."/>
            <person name="Matsui Y."/>
            <person name="Takai K."/>
        </authorList>
    </citation>
    <scope>NUCLEOTIDE SEQUENCE [LARGE SCALE GENOMIC DNA]</scope>
    <source>
        <strain evidence="3">IT-9</strain>
    </source>
</reference>
<sequence>MNIIMQSLRSPAFFKTKWPMIFLGITGLGLSSVSVAATPAENEAVRVGLTKNIERIEIKTATETFIIERIRDPAHTIPPPFDKTSRPCPPYCIQPIRAGAHVETLGELETISWLQKRAAGDNVVILDVRLPLWRERGTLPLALNLPLTQFQQQLPHLLERHFGARHQGKDWDYAAAKTLVLFSNGPWDPDAYEAIQILLAAGYPPERIKWYRGGMQSWLSFGLTTVQPQ</sequence>
<protein>
    <recommendedName>
        <fullName evidence="1">Rhodanese domain-containing protein</fullName>
    </recommendedName>
</protein>
<organism evidence="2 3">
    <name type="scientific">Methylomarinovum caldicuralii</name>
    <dbReference type="NCBI Taxonomy" id="438856"/>
    <lineage>
        <taxon>Bacteria</taxon>
        <taxon>Pseudomonadati</taxon>
        <taxon>Pseudomonadota</taxon>
        <taxon>Gammaproteobacteria</taxon>
        <taxon>Methylococcales</taxon>
        <taxon>Methylothermaceae</taxon>
        <taxon>Methylomarinovum</taxon>
    </lineage>
</organism>
<dbReference type="KEGG" id="mcau:MIT9_P2565"/>
<evidence type="ECO:0000313" key="3">
    <source>
        <dbReference type="Proteomes" id="UP001321825"/>
    </source>
</evidence>
<dbReference type="AlphaFoldDB" id="A0AAU9C6Z2"/>
<evidence type="ECO:0000313" key="2">
    <source>
        <dbReference type="EMBL" id="BCX82974.1"/>
    </source>
</evidence>
<dbReference type="EMBL" id="AP024714">
    <property type="protein sequence ID" value="BCX82974.1"/>
    <property type="molecule type" value="Genomic_DNA"/>
</dbReference>
<dbReference type="Pfam" id="PF00581">
    <property type="entry name" value="Rhodanese"/>
    <property type="match status" value="1"/>
</dbReference>
<keyword evidence="3" id="KW-1185">Reference proteome</keyword>